<dbReference type="InterPro" id="IPR010982">
    <property type="entry name" value="Lambda_DNA-bd_dom_sf"/>
</dbReference>
<evidence type="ECO:0000313" key="2">
    <source>
        <dbReference type="EMBL" id="MFC3760777.1"/>
    </source>
</evidence>
<dbReference type="InterPro" id="IPR001387">
    <property type="entry name" value="Cro/C1-type_HTH"/>
</dbReference>
<evidence type="ECO:0000259" key="1">
    <source>
        <dbReference type="PROSITE" id="PS50943"/>
    </source>
</evidence>
<keyword evidence="3" id="KW-1185">Reference proteome</keyword>
<protein>
    <submittedName>
        <fullName evidence="2">Helix-turn-helix domain-containing protein</fullName>
    </submittedName>
</protein>
<evidence type="ECO:0000313" key="3">
    <source>
        <dbReference type="Proteomes" id="UP001595699"/>
    </source>
</evidence>
<sequence>MARLTHDELRAKYPPEDQDAYSAAYANATLAGELAELVYALRSRAGLTQTELARRMGTTQSSIARIEGGGSLPTLDMLARLARATETPLHLGAPGLADVTLGAA</sequence>
<dbReference type="RefSeq" id="WP_239553782.1">
    <property type="nucleotide sequence ID" value="NZ_JAFBCM010000001.1"/>
</dbReference>
<dbReference type="Pfam" id="PF13560">
    <property type="entry name" value="HTH_31"/>
    <property type="match status" value="1"/>
</dbReference>
<proteinExistence type="predicted"/>
<accession>A0ABV7Y7I4</accession>
<dbReference type="SMART" id="SM00530">
    <property type="entry name" value="HTH_XRE"/>
    <property type="match status" value="1"/>
</dbReference>
<dbReference type="Proteomes" id="UP001595699">
    <property type="component" value="Unassembled WGS sequence"/>
</dbReference>
<name>A0ABV7Y7I4_9ACTN</name>
<dbReference type="SUPFAM" id="SSF47413">
    <property type="entry name" value="lambda repressor-like DNA-binding domains"/>
    <property type="match status" value="1"/>
</dbReference>
<gene>
    <name evidence="2" type="ORF">ACFOUW_07995</name>
</gene>
<dbReference type="Gene3D" id="1.10.260.40">
    <property type="entry name" value="lambda repressor-like DNA-binding domains"/>
    <property type="match status" value="1"/>
</dbReference>
<reference evidence="3" key="1">
    <citation type="journal article" date="2019" name="Int. J. Syst. Evol. Microbiol.">
        <title>The Global Catalogue of Microorganisms (GCM) 10K type strain sequencing project: providing services to taxonomists for standard genome sequencing and annotation.</title>
        <authorList>
            <consortium name="The Broad Institute Genomics Platform"/>
            <consortium name="The Broad Institute Genome Sequencing Center for Infectious Disease"/>
            <person name="Wu L."/>
            <person name="Ma J."/>
        </authorList>
    </citation>
    <scope>NUCLEOTIDE SEQUENCE [LARGE SCALE GENOMIC DNA]</scope>
    <source>
        <strain evidence="3">CGMCC 4.7241</strain>
    </source>
</reference>
<dbReference type="PROSITE" id="PS50943">
    <property type="entry name" value="HTH_CROC1"/>
    <property type="match status" value="1"/>
</dbReference>
<dbReference type="EMBL" id="JBHRZH010000006">
    <property type="protein sequence ID" value="MFC3760777.1"/>
    <property type="molecule type" value="Genomic_DNA"/>
</dbReference>
<feature type="domain" description="HTH cro/C1-type" evidence="1">
    <location>
        <begin position="38"/>
        <end position="91"/>
    </location>
</feature>
<comment type="caution">
    <text evidence="2">The sequence shown here is derived from an EMBL/GenBank/DDBJ whole genome shotgun (WGS) entry which is preliminary data.</text>
</comment>
<dbReference type="CDD" id="cd00093">
    <property type="entry name" value="HTH_XRE"/>
    <property type="match status" value="1"/>
</dbReference>
<organism evidence="2 3">
    <name type="scientific">Tenggerimyces flavus</name>
    <dbReference type="NCBI Taxonomy" id="1708749"/>
    <lineage>
        <taxon>Bacteria</taxon>
        <taxon>Bacillati</taxon>
        <taxon>Actinomycetota</taxon>
        <taxon>Actinomycetes</taxon>
        <taxon>Propionibacteriales</taxon>
        <taxon>Nocardioidaceae</taxon>
        <taxon>Tenggerimyces</taxon>
    </lineage>
</organism>